<comment type="caution">
    <text evidence="3">The sequence shown here is derived from an EMBL/GenBank/DDBJ whole genome shotgun (WGS) entry which is preliminary data.</text>
</comment>
<protein>
    <recommendedName>
        <fullName evidence="2">DUF6534 domain-containing protein</fullName>
    </recommendedName>
</protein>
<dbReference type="Proteomes" id="UP000283269">
    <property type="component" value="Unassembled WGS sequence"/>
</dbReference>
<dbReference type="OrthoDB" id="3262409at2759"/>
<dbReference type="AlphaFoldDB" id="A0A409XHL6"/>
<keyword evidence="1" id="KW-0472">Membrane</keyword>
<feature type="transmembrane region" description="Helical" evidence="1">
    <location>
        <begin position="147"/>
        <end position="168"/>
    </location>
</feature>
<feature type="domain" description="DUF6534" evidence="2">
    <location>
        <begin position="111"/>
        <end position="198"/>
    </location>
</feature>
<dbReference type="STRING" id="93625.A0A409XHL6"/>
<feature type="transmembrane region" description="Helical" evidence="1">
    <location>
        <begin position="105"/>
        <end position="126"/>
    </location>
</feature>
<feature type="transmembrane region" description="Helical" evidence="1">
    <location>
        <begin position="174"/>
        <end position="194"/>
    </location>
</feature>
<name>A0A409XHL6_PSICY</name>
<dbReference type="Pfam" id="PF20152">
    <property type="entry name" value="DUF6534"/>
    <property type="match status" value="1"/>
</dbReference>
<dbReference type="PANTHER" id="PTHR40465:SF1">
    <property type="entry name" value="DUF6534 DOMAIN-CONTAINING PROTEIN"/>
    <property type="match status" value="1"/>
</dbReference>
<feature type="transmembrane region" description="Helical" evidence="1">
    <location>
        <begin position="13"/>
        <end position="33"/>
    </location>
</feature>
<dbReference type="PANTHER" id="PTHR40465">
    <property type="entry name" value="CHROMOSOME 1, WHOLE GENOME SHOTGUN SEQUENCE"/>
    <property type="match status" value="1"/>
</dbReference>
<keyword evidence="1" id="KW-1133">Transmembrane helix</keyword>
<dbReference type="InterPro" id="IPR045339">
    <property type="entry name" value="DUF6534"/>
</dbReference>
<proteinExistence type="predicted"/>
<feature type="transmembrane region" description="Helical" evidence="1">
    <location>
        <begin position="40"/>
        <end position="66"/>
    </location>
</feature>
<dbReference type="InParanoid" id="A0A409XHL6"/>
<keyword evidence="4" id="KW-1185">Reference proteome</keyword>
<accession>A0A409XHL6</accession>
<organism evidence="3 4">
    <name type="scientific">Psilocybe cyanescens</name>
    <dbReference type="NCBI Taxonomy" id="93625"/>
    <lineage>
        <taxon>Eukaryota</taxon>
        <taxon>Fungi</taxon>
        <taxon>Dikarya</taxon>
        <taxon>Basidiomycota</taxon>
        <taxon>Agaricomycotina</taxon>
        <taxon>Agaricomycetes</taxon>
        <taxon>Agaricomycetidae</taxon>
        <taxon>Agaricales</taxon>
        <taxon>Agaricineae</taxon>
        <taxon>Strophariaceae</taxon>
        <taxon>Psilocybe</taxon>
    </lineage>
</organism>
<evidence type="ECO:0000313" key="4">
    <source>
        <dbReference type="Proteomes" id="UP000283269"/>
    </source>
</evidence>
<evidence type="ECO:0000313" key="3">
    <source>
        <dbReference type="EMBL" id="PPQ90247.1"/>
    </source>
</evidence>
<gene>
    <name evidence="3" type="ORF">CVT25_013006</name>
</gene>
<evidence type="ECO:0000259" key="2">
    <source>
        <dbReference type="Pfam" id="PF20152"/>
    </source>
</evidence>
<keyword evidence="1" id="KW-0812">Transmembrane</keyword>
<reference evidence="3 4" key="1">
    <citation type="journal article" date="2018" name="Evol. Lett.">
        <title>Horizontal gene cluster transfer increased hallucinogenic mushroom diversity.</title>
        <authorList>
            <person name="Reynolds H.T."/>
            <person name="Vijayakumar V."/>
            <person name="Gluck-Thaler E."/>
            <person name="Korotkin H.B."/>
            <person name="Matheny P.B."/>
            <person name="Slot J.C."/>
        </authorList>
    </citation>
    <scope>NUCLEOTIDE SEQUENCE [LARGE SCALE GENOMIC DNA]</scope>
    <source>
        <strain evidence="3 4">2631</strain>
    </source>
</reference>
<evidence type="ECO:0000256" key="1">
    <source>
        <dbReference type="SAM" id="Phobius"/>
    </source>
</evidence>
<dbReference type="EMBL" id="NHYD01001667">
    <property type="protein sequence ID" value="PPQ90247.1"/>
    <property type="molecule type" value="Genomic_DNA"/>
</dbReference>
<sequence>MTFIPGIGETGPLTGPLVIGYMLGSILVGVLAMQQCTLTWTVIVGVLFGLEVIFTIFTLINAWAAFGTGWGDVESLKVQHWSLVPIAPLSGIKSARRTDDFWKQVWLAGDAVCDILIAISTVTILVRAIKSSHFRNTDTTLRRLIRLSVETGLITASGATVELILWQAEKFLNYHYIFFLVLGKLYSNAMMAALNSRSQGRETSQGNMSTTISGVHTRANHLTLFADEYPESSNGTTISASVGYVGNLDVSRHSGVEMAIIADKDEYTENTDSKSKPGSDYV</sequence>